<dbReference type="EMBL" id="CDPU01000032">
    <property type="protein sequence ID" value="CEO53027.1"/>
    <property type="molecule type" value="Genomic_DNA"/>
</dbReference>
<dbReference type="PANTHER" id="PTHR11695">
    <property type="entry name" value="ALCOHOL DEHYDROGENASE RELATED"/>
    <property type="match status" value="1"/>
</dbReference>
<dbReference type="AlphaFoldDB" id="A0A0B7KC25"/>
<accession>A0A0B7KC25</accession>
<dbReference type="Gene3D" id="3.90.180.10">
    <property type="entry name" value="Medium-chain alcohol dehydrogenases, catalytic domain"/>
    <property type="match status" value="1"/>
</dbReference>
<feature type="domain" description="Enoyl reductase (ER)" evidence="1">
    <location>
        <begin position="19"/>
        <end position="338"/>
    </location>
</feature>
<dbReference type="Pfam" id="PF13602">
    <property type="entry name" value="ADH_zinc_N_2"/>
    <property type="match status" value="1"/>
</dbReference>
<dbReference type="InterPro" id="IPR036291">
    <property type="entry name" value="NAD(P)-bd_dom_sf"/>
</dbReference>
<reference evidence="2" key="1">
    <citation type="submission" date="2015-01" db="EMBL/GenBank/DDBJ databases">
        <authorList>
            <person name="Durling Mikael"/>
        </authorList>
    </citation>
    <scope>NUCLEOTIDE SEQUENCE</scope>
</reference>
<name>A0A0B7KC25_BIOOC</name>
<gene>
    <name evidence="2" type="ORF">BN869_000009085_1</name>
</gene>
<dbReference type="GO" id="GO:0005739">
    <property type="term" value="C:mitochondrion"/>
    <property type="evidence" value="ECO:0007669"/>
    <property type="project" value="TreeGrafter"/>
</dbReference>
<dbReference type="InterPro" id="IPR050700">
    <property type="entry name" value="YIM1/Zinc_Alcohol_DH_Fams"/>
</dbReference>
<protein>
    <recommendedName>
        <fullName evidence="1">Enoyl reductase (ER) domain-containing protein</fullName>
    </recommendedName>
</protein>
<organism evidence="2">
    <name type="scientific">Bionectria ochroleuca</name>
    <name type="common">Gliocladium roseum</name>
    <dbReference type="NCBI Taxonomy" id="29856"/>
    <lineage>
        <taxon>Eukaryota</taxon>
        <taxon>Fungi</taxon>
        <taxon>Dikarya</taxon>
        <taxon>Ascomycota</taxon>
        <taxon>Pezizomycotina</taxon>
        <taxon>Sordariomycetes</taxon>
        <taxon>Hypocreomycetidae</taxon>
        <taxon>Hypocreales</taxon>
        <taxon>Bionectriaceae</taxon>
        <taxon>Clonostachys</taxon>
    </lineage>
</organism>
<dbReference type="Gene3D" id="3.40.50.720">
    <property type="entry name" value="NAD(P)-binding Rossmann-like Domain"/>
    <property type="match status" value="1"/>
</dbReference>
<dbReference type="SUPFAM" id="SSF50129">
    <property type="entry name" value="GroES-like"/>
    <property type="match status" value="1"/>
</dbReference>
<dbReference type="InterPro" id="IPR020843">
    <property type="entry name" value="ER"/>
</dbReference>
<dbReference type="SUPFAM" id="SSF51735">
    <property type="entry name" value="NAD(P)-binding Rossmann-fold domains"/>
    <property type="match status" value="1"/>
</dbReference>
<dbReference type="SMART" id="SM00829">
    <property type="entry name" value="PKS_ER"/>
    <property type="match status" value="1"/>
</dbReference>
<dbReference type="CDD" id="cd08267">
    <property type="entry name" value="MDR1"/>
    <property type="match status" value="1"/>
</dbReference>
<evidence type="ECO:0000313" key="2">
    <source>
        <dbReference type="EMBL" id="CEO53027.1"/>
    </source>
</evidence>
<proteinExistence type="predicted"/>
<dbReference type="InterPro" id="IPR011032">
    <property type="entry name" value="GroES-like_sf"/>
</dbReference>
<dbReference type="GO" id="GO:0016491">
    <property type="term" value="F:oxidoreductase activity"/>
    <property type="evidence" value="ECO:0007669"/>
    <property type="project" value="InterPro"/>
</dbReference>
<dbReference type="Pfam" id="PF08240">
    <property type="entry name" value="ADH_N"/>
    <property type="match status" value="1"/>
</dbReference>
<evidence type="ECO:0000259" key="1">
    <source>
        <dbReference type="SMART" id="SM00829"/>
    </source>
</evidence>
<dbReference type="InterPro" id="IPR013154">
    <property type="entry name" value="ADH-like_N"/>
</dbReference>
<sequence length="350" mass="36913">MPAPMGDEMRLWQVRNPGPLSQTLTLTTAPSPSRDVEKGKVLVEIAVVGLNPADYKLAEAGFVARLQLPFPKTLGTDFSGRAIAVGSDITDIKPGDNVFGRMFPFNSAGSLSEYVIASYDDVAVISETVTLEQAAGAPTVAQTAYQTLAPVVKAGDKVFINGGSGGAGTFCIQIAKALGCHVTVSCSTTKVALCQELGVDEVMDYKKTDILAALQSGGNKYAVAIDNVGNLNLFGSADKFLLPGGLFRLVGAPSSLSTAWNLGYNLLSSKYLPAFLNGNKNTFNAYVTKNSHEDLAQVATLMAEGKVRTVVDSVFPFSEVLKACQRLGTGSSTGKVSVHVRETWAYSSSH</sequence>
<dbReference type="PANTHER" id="PTHR11695:SF294">
    <property type="entry name" value="RETICULON-4-INTERACTING PROTEIN 1, MITOCHONDRIAL"/>
    <property type="match status" value="1"/>
</dbReference>